<comment type="caution">
    <text evidence="1">The sequence shown here is derived from an EMBL/GenBank/DDBJ whole genome shotgun (WGS) entry which is preliminary data.</text>
</comment>
<protein>
    <recommendedName>
        <fullName evidence="3">Immunity protein 63 domain-containing protein</fullName>
    </recommendedName>
</protein>
<evidence type="ECO:0000313" key="1">
    <source>
        <dbReference type="EMBL" id="MEB3069858.1"/>
    </source>
</evidence>
<accession>A0ABU5YXN5</accession>
<evidence type="ECO:0008006" key="3">
    <source>
        <dbReference type="Google" id="ProtNLM"/>
    </source>
</evidence>
<evidence type="ECO:0000313" key="2">
    <source>
        <dbReference type="Proteomes" id="UP001299283"/>
    </source>
</evidence>
<gene>
    <name evidence="1" type="ORF">K5L39_11740</name>
</gene>
<dbReference type="EMBL" id="JAYJJQ010000009">
    <property type="protein sequence ID" value="MEB3069858.1"/>
    <property type="molecule type" value="Genomic_DNA"/>
</dbReference>
<reference evidence="1 2" key="1">
    <citation type="submission" date="2023-12" db="EMBL/GenBank/DDBJ databases">
        <title>Description of new species of Mycobacterium terrae complex isolated from sewage at the Sao Paulo Zoological Park Foundation in Brazil.</title>
        <authorList>
            <person name="Romagnoli C.L."/>
            <person name="Conceicao E.C."/>
            <person name="Machado E."/>
            <person name="Barreto L.B.P.F."/>
            <person name="Sharma A."/>
            <person name="Silva N.M."/>
            <person name="Marques L.E."/>
            <person name="Juliana M.A."/>
            <person name="Lourenco M.C.S."/>
            <person name="Digiampietri L.A."/>
            <person name="Suffys P.N."/>
            <person name="Viana-Niero C."/>
        </authorList>
    </citation>
    <scope>NUCLEOTIDE SEQUENCE [LARGE SCALE GENOMIC DNA]</scope>
    <source>
        <strain evidence="1 2">MYC017</strain>
    </source>
</reference>
<sequence length="110" mass="12622">MQVGMRTNDGLNIFVDADGAYHFTFYERGKLGFDNVGSLDDVLYWYVKGIVRRQAARAVGDRAERFRCEYEVLSDFDVAWAKRRVRELAAMFRNGQPEDIALLPDIGEPL</sequence>
<organism evidence="1 2">
    <name type="scientific">[Mycobacterium] vasticus</name>
    <dbReference type="NCBI Taxonomy" id="2875777"/>
    <lineage>
        <taxon>Bacteria</taxon>
        <taxon>Bacillati</taxon>
        <taxon>Actinomycetota</taxon>
        <taxon>Actinomycetes</taxon>
        <taxon>Mycobacteriales</taxon>
        <taxon>Mycobacteriaceae</taxon>
        <taxon>Mycolicibacter</taxon>
    </lineage>
</organism>
<dbReference type="Proteomes" id="UP001299283">
    <property type="component" value="Unassembled WGS sequence"/>
</dbReference>
<keyword evidence="2" id="KW-1185">Reference proteome</keyword>
<dbReference type="RefSeq" id="WP_329779531.1">
    <property type="nucleotide sequence ID" value="NZ_JAYJJQ010000009.1"/>
</dbReference>
<proteinExistence type="predicted"/>
<name>A0ABU5YXN5_9MYCO</name>